<dbReference type="AlphaFoldDB" id="A0A9Q3BRP3"/>
<dbReference type="Proteomes" id="UP000765509">
    <property type="component" value="Unassembled WGS sequence"/>
</dbReference>
<name>A0A9Q3BRP3_9BASI</name>
<gene>
    <name evidence="1" type="ORF">O181_009618</name>
</gene>
<comment type="caution">
    <text evidence="1">The sequence shown here is derived from an EMBL/GenBank/DDBJ whole genome shotgun (WGS) entry which is preliminary data.</text>
</comment>
<evidence type="ECO:0000313" key="1">
    <source>
        <dbReference type="EMBL" id="MBW0469903.1"/>
    </source>
</evidence>
<evidence type="ECO:0000313" key="2">
    <source>
        <dbReference type="Proteomes" id="UP000765509"/>
    </source>
</evidence>
<reference evidence="1" key="1">
    <citation type="submission" date="2021-03" db="EMBL/GenBank/DDBJ databases">
        <title>Draft genome sequence of rust myrtle Austropuccinia psidii MF-1, a brazilian biotype.</title>
        <authorList>
            <person name="Quecine M.C."/>
            <person name="Pachon D.M.R."/>
            <person name="Bonatelli M.L."/>
            <person name="Correr F.H."/>
            <person name="Franceschini L.M."/>
            <person name="Leite T.F."/>
            <person name="Margarido G.R.A."/>
            <person name="Almeida C.A."/>
            <person name="Ferrarezi J.A."/>
            <person name="Labate C.A."/>
        </authorList>
    </citation>
    <scope>NUCLEOTIDE SEQUENCE</scope>
    <source>
        <strain evidence="1">MF-1</strain>
    </source>
</reference>
<proteinExistence type="predicted"/>
<sequence length="85" mass="9149">MGDGGRRTSGNLGRLYTTADCLLGKLWRNLRLGFCAGRNSRIARSVVLLPADPTDSARRDGLRGGGVGCAKECLNDPRRFDLDVA</sequence>
<organism evidence="1 2">
    <name type="scientific">Austropuccinia psidii MF-1</name>
    <dbReference type="NCBI Taxonomy" id="1389203"/>
    <lineage>
        <taxon>Eukaryota</taxon>
        <taxon>Fungi</taxon>
        <taxon>Dikarya</taxon>
        <taxon>Basidiomycota</taxon>
        <taxon>Pucciniomycotina</taxon>
        <taxon>Pucciniomycetes</taxon>
        <taxon>Pucciniales</taxon>
        <taxon>Sphaerophragmiaceae</taxon>
        <taxon>Austropuccinia</taxon>
    </lineage>
</organism>
<dbReference type="EMBL" id="AVOT02002305">
    <property type="protein sequence ID" value="MBW0469903.1"/>
    <property type="molecule type" value="Genomic_DNA"/>
</dbReference>
<protein>
    <submittedName>
        <fullName evidence="1">Uncharacterized protein</fullName>
    </submittedName>
</protein>
<keyword evidence="2" id="KW-1185">Reference proteome</keyword>
<accession>A0A9Q3BRP3</accession>